<evidence type="ECO:0000313" key="1">
    <source>
        <dbReference type="EMBL" id="KAK3334280.1"/>
    </source>
</evidence>
<reference evidence="1" key="1">
    <citation type="journal article" date="2023" name="Mol. Phylogenet. Evol.">
        <title>Genome-scale phylogeny and comparative genomics of the fungal order Sordariales.</title>
        <authorList>
            <person name="Hensen N."/>
            <person name="Bonometti L."/>
            <person name="Westerberg I."/>
            <person name="Brannstrom I.O."/>
            <person name="Guillou S."/>
            <person name="Cros-Aarteil S."/>
            <person name="Calhoun S."/>
            <person name="Haridas S."/>
            <person name="Kuo A."/>
            <person name="Mondo S."/>
            <person name="Pangilinan J."/>
            <person name="Riley R."/>
            <person name="LaButti K."/>
            <person name="Andreopoulos B."/>
            <person name="Lipzen A."/>
            <person name="Chen C."/>
            <person name="Yan M."/>
            <person name="Daum C."/>
            <person name="Ng V."/>
            <person name="Clum A."/>
            <person name="Steindorff A."/>
            <person name="Ohm R.A."/>
            <person name="Martin F."/>
            <person name="Silar P."/>
            <person name="Natvig D.O."/>
            <person name="Lalanne C."/>
            <person name="Gautier V."/>
            <person name="Ament-Velasquez S.L."/>
            <person name="Kruys A."/>
            <person name="Hutchinson M.I."/>
            <person name="Powell A.J."/>
            <person name="Barry K."/>
            <person name="Miller A.N."/>
            <person name="Grigoriev I.V."/>
            <person name="Debuchy R."/>
            <person name="Gladieux P."/>
            <person name="Hiltunen Thoren M."/>
            <person name="Johannesson H."/>
        </authorList>
    </citation>
    <scope>NUCLEOTIDE SEQUENCE</scope>
    <source>
        <strain evidence="1">CBS 560.94</strain>
    </source>
</reference>
<proteinExistence type="predicted"/>
<gene>
    <name evidence="1" type="ORF">B0H65DRAFT_437153</name>
</gene>
<dbReference type="Proteomes" id="UP001278500">
    <property type="component" value="Unassembled WGS sequence"/>
</dbReference>
<keyword evidence="2" id="KW-1185">Reference proteome</keyword>
<comment type="caution">
    <text evidence="1">The sequence shown here is derived from an EMBL/GenBank/DDBJ whole genome shotgun (WGS) entry which is preliminary data.</text>
</comment>
<dbReference type="AlphaFoldDB" id="A0AAE0MJA8"/>
<sequence>EDDVPFEAWYGLIQDKLEINANYYPTDRDKFLYVKSRLAGYTYRNLIPYLRETHPEQIKTYSSLITHLWR</sequence>
<evidence type="ECO:0000313" key="2">
    <source>
        <dbReference type="Proteomes" id="UP001278500"/>
    </source>
</evidence>
<protein>
    <submittedName>
        <fullName evidence="1">Uncharacterized protein</fullName>
    </submittedName>
</protein>
<dbReference type="RefSeq" id="XP_062676446.1">
    <property type="nucleotide sequence ID" value="XM_062825289.1"/>
</dbReference>
<feature type="non-terminal residue" evidence="1">
    <location>
        <position position="1"/>
    </location>
</feature>
<accession>A0AAE0MJA8</accession>
<dbReference type="GeneID" id="87862443"/>
<dbReference type="EMBL" id="JAUEPP010000011">
    <property type="protein sequence ID" value="KAK3334280.1"/>
    <property type="molecule type" value="Genomic_DNA"/>
</dbReference>
<reference evidence="1" key="2">
    <citation type="submission" date="2023-06" db="EMBL/GenBank/DDBJ databases">
        <authorList>
            <consortium name="Lawrence Berkeley National Laboratory"/>
            <person name="Haridas S."/>
            <person name="Hensen N."/>
            <person name="Bonometti L."/>
            <person name="Westerberg I."/>
            <person name="Brannstrom I.O."/>
            <person name="Guillou S."/>
            <person name="Cros-Aarteil S."/>
            <person name="Calhoun S."/>
            <person name="Kuo A."/>
            <person name="Mondo S."/>
            <person name="Pangilinan J."/>
            <person name="Riley R."/>
            <person name="Labutti K."/>
            <person name="Andreopoulos B."/>
            <person name="Lipzen A."/>
            <person name="Chen C."/>
            <person name="Yanf M."/>
            <person name="Daum C."/>
            <person name="Ng V."/>
            <person name="Clum A."/>
            <person name="Steindorff A."/>
            <person name="Ohm R."/>
            <person name="Martin F."/>
            <person name="Silar P."/>
            <person name="Natvig D."/>
            <person name="Lalanne C."/>
            <person name="Gautier V."/>
            <person name="Ament-Velasquez S.L."/>
            <person name="Kruys A."/>
            <person name="Hutchinson M.I."/>
            <person name="Powell A.J."/>
            <person name="Barry K."/>
            <person name="Miller A.N."/>
            <person name="Grigoriev I.V."/>
            <person name="Debuchy R."/>
            <person name="Gladieux P."/>
            <person name="Thoren M.H."/>
            <person name="Johannesson H."/>
        </authorList>
    </citation>
    <scope>NUCLEOTIDE SEQUENCE</scope>
    <source>
        <strain evidence="1">CBS 560.94</strain>
    </source>
</reference>
<name>A0AAE0MJA8_9PEZI</name>
<organism evidence="1 2">
    <name type="scientific">Neurospora tetraspora</name>
    <dbReference type="NCBI Taxonomy" id="94610"/>
    <lineage>
        <taxon>Eukaryota</taxon>
        <taxon>Fungi</taxon>
        <taxon>Dikarya</taxon>
        <taxon>Ascomycota</taxon>
        <taxon>Pezizomycotina</taxon>
        <taxon>Sordariomycetes</taxon>
        <taxon>Sordariomycetidae</taxon>
        <taxon>Sordariales</taxon>
        <taxon>Sordariaceae</taxon>
        <taxon>Neurospora</taxon>
    </lineage>
</organism>